<dbReference type="Gene3D" id="1.10.287.830">
    <property type="entry name" value="putative peptidase helix hairpin domain like"/>
    <property type="match status" value="1"/>
</dbReference>
<keyword evidence="5 6" id="KW-0482">Metalloprotease</keyword>
<keyword evidence="4 6" id="KW-0862">Zinc</keyword>
<name>A0A2A4MKX0_9GAMM</name>
<keyword evidence="1 6" id="KW-0645">Protease</keyword>
<evidence type="ECO:0000259" key="8">
    <source>
        <dbReference type="Pfam" id="PF01432"/>
    </source>
</evidence>
<protein>
    <recommendedName>
        <fullName evidence="6">Oligopeptidase F</fullName>
        <ecNumber evidence="6">3.4.24.-</ecNumber>
    </recommendedName>
</protein>
<accession>A0A2A4MKX0</accession>
<dbReference type="InterPro" id="IPR001567">
    <property type="entry name" value="Pept_M3A_M3B_dom"/>
</dbReference>
<dbReference type="InterPro" id="IPR013647">
    <property type="entry name" value="OligopepF_N_dom"/>
</dbReference>
<evidence type="ECO:0000256" key="6">
    <source>
        <dbReference type="RuleBase" id="RU368091"/>
    </source>
</evidence>
<comment type="similarity">
    <text evidence="6">Belongs to the peptidase M3B family.</text>
</comment>
<feature type="domain" description="Peptidase M3A/M3B catalytic" evidence="8">
    <location>
        <begin position="225"/>
        <end position="602"/>
    </location>
</feature>
<dbReference type="GO" id="GO:0046872">
    <property type="term" value="F:metal ion binding"/>
    <property type="evidence" value="ECO:0007669"/>
    <property type="project" value="UniProtKB-UniRule"/>
</dbReference>
<comment type="caution">
    <text evidence="10">The sequence shown here is derived from an EMBL/GenBank/DDBJ whole genome shotgun (WGS) entry which is preliminary data.</text>
</comment>
<dbReference type="EC" id="3.4.24.-" evidence="6"/>
<evidence type="ECO:0000256" key="7">
    <source>
        <dbReference type="SAM" id="SignalP"/>
    </source>
</evidence>
<evidence type="ECO:0000259" key="9">
    <source>
        <dbReference type="Pfam" id="PF08439"/>
    </source>
</evidence>
<dbReference type="GO" id="GO:0006508">
    <property type="term" value="P:proteolysis"/>
    <property type="evidence" value="ECO:0007669"/>
    <property type="project" value="UniProtKB-KW"/>
</dbReference>
<sequence>MRLLTLKYSLPLLALCFSPLSTAQDSNSGAQIWDLSPIYASDSAWELALDQLNSDIAKLENLQDSLDQSASDFGAALNSLSQVDQRVARVYVYASLIRDTDQRDPVAQQQFGKARQMLSNYESARAWLNPAILAMGETRVRQFLSENDQLAKFKFQLEDILRKAPHTLDQATEAILAQASLLLSSPEQIYENFANADIPWPVVTLSTGEEVTLNQAGYSRWRGTANRADRKLVFDTFWDTWNQYGDGMGAILATEVQANVFIAKSRNYEGVLESNLFNDGLPGEVYTQLVTQVNDALPIFHRYLKLRGRMLEIDDLRYYDIYPPLVELDTGGFDIERSKQISLQALAPFGANYLALLEEGLSQQWMHSHPQPGKRSGAYMNGSIYDAHPYVLLNHNDDYDSLSTFAHEWGHAVHTQLANANNSWENASYSTFTAEMASTINEILLEEYMIANASSDAEVLFYLGSALESIRGTLFRQTMFAEFELAIHQAAENGQALTGPIMSDIYGDLLKRYHGHDEGVLTIDAEYAIEWAYIPHFYYDFYVFQYATSITGAAWFAEQFLAGDEAVRDDFMRVLSAGGSDYAYNILLNEAGLDMASAEAYQPVLRRMSSLMDRIEVLLD</sequence>
<dbReference type="InterPro" id="IPR042088">
    <property type="entry name" value="OligoPept_F_C"/>
</dbReference>
<dbReference type="Gene3D" id="1.20.140.70">
    <property type="entry name" value="Oligopeptidase f, N-terminal domain"/>
    <property type="match status" value="1"/>
</dbReference>
<dbReference type="Pfam" id="PF08439">
    <property type="entry name" value="Peptidase_M3_N"/>
    <property type="match status" value="1"/>
</dbReference>
<keyword evidence="2 6" id="KW-0479">Metal-binding</keyword>
<comment type="cofactor">
    <cofactor evidence="6">
        <name>Zn(2+)</name>
        <dbReference type="ChEBI" id="CHEBI:29105"/>
    </cofactor>
    <text evidence="6">Binds 1 zinc ion.</text>
</comment>
<dbReference type="NCBIfam" id="TIGR00181">
    <property type="entry name" value="pepF"/>
    <property type="match status" value="1"/>
</dbReference>
<reference evidence="11" key="1">
    <citation type="submission" date="2017-08" db="EMBL/GenBank/DDBJ databases">
        <title>A dynamic microbial community with high functional redundancy inhabits the cold, oxic subseafloor aquifer.</title>
        <authorList>
            <person name="Tully B.J."/>
            <person name="Wheat C.G."/>
            <person name="Glazer B.T."/>
            <person name="Huber J.A."/>
        </authorList>
    </citation>
    <scope>NUCLEOTIDE SEQUENCE [LARGE SCALE GENOMIC DNA]</scope>
</reference>
<evidence type="ECO:0000256" key="1">
    <source>
        <dbReference type="ARBA" id="ARBA00022670"/>
    </source>
</evidence>
<evidence type="ECO:0000313" key="10">
    <source>
        <dbReference type="EMBL" id="PCH60681.1"/>
    </source>
</evidence>
<dbReference type="InterPro" id="IPR004438">
    <property type="entry name" value="Peptidase_M3B"/>
</dbReference>
<dbReference type="EMBL" id="NVQR01000084">
    <property type="protein sequence ID" value="PCH60681.1"/>
    <property type="molecule type" value="Genomic_DNA"/>
</dbReference>
<gene>
    <name evidence="10" type="primary">pepF</name>
    <name evidence="10" type="ORF">COC19_05590</name>
</gene>
<dbReference type="AlphaFoldDB" id="A0A2A4MKX0"/>
<dbReference type="CDD" id="cd09608">
    <property type="entry name" value="M3B_PepF"/>
    <property type="match status" value="1"/>
</dbReference>
<feature type="chain" id="PRO_5012088144" description="Oligopeptidase F" evidence="7">
    <location>
        <begin position="24"/>
        <end position="620"/>
    </location>
</feature>
<keyword evidence="7" id="KW-0732">Signal</keyword>
<organism evidence="10 11">
    <name type="scientific">SAR86 cluster bacterium</name>
    <dbReference type="NCBI Taxonomy" id="2030880"/>
    <lineage>
        <taxon>Bacteria</taxon>
        <taxon>Pseudomonadati</taxon>
        <taxon>Pseudomonadota</taxon>
        <taxon>Gammaproteobacteria</taxon>
        <taxon>SAR86 cluster</taxon>
    </lineage>
</organism>
<dbReference type="Gene3D" id="1.10.1370.20">
    <property type="entry name" value="Oligoendopeptidase f, C-terminal domain"/>
    <property type="match status" value="1"/>
</dbReference>
<evidence type="ECO:0000256" key="5">
    <source>
        <dbReference type="ARBA" id="ARBA00023049"/>
    </source>
</evidence>
<feature type="domain" description="Oligopeptidase F N-terminal" evidence="9">
    <location>
        <begin position="132"/>
        <end position="198"/>
    </location>
</feature>
<dbReference type="Pfam" id="PF01432">
    <property type="entry name" value="Peptidase_M3"/>
    <property type="match status" value="1"/>
</dbReference>
<evidence type="ECO:0000256" key="2">
    <source>
        <dbReference type="ARBA" id="ARBA00022723"/>
    </source>
</evidence>
<evidence type="ECO:0000256" key="3">
    <source>
        <dbReference type="ARBA" id="ARBA00022801"/>
    </source>
</evidence>
<evidence type="ECO:0000256" key="4">
    <source>
        <dbReference type="ARBA" id="ARBA00022833"/>
    </source>
</evidence>
<dbReference type="GO" id="GO:0004222">
    <property type="term" value="F:metalloendopeptidase activity"/>
    <property type="evidence" value="ECO:0007669"/>
    <property type="project" value="UniProtKB-UniRule"/>
</dbReference>
<feature type="signal peptide" evidence="7">
    <location>
        <begin position="1"/>
        <end position="23"/>
    </location>
</feature>
<keyword evidence="3 6" id="KW-0378">Hydrolase</keyword>
<proteinExistence type="inferred from homology"/>
<dbReference type="Proteomes" id="UP000218172">
    <property type="component" value="Unassembled WGS sequence"/>
</dbReference>
<comment type="function">
    <text evidence="6">Has oligopeptidase activity and degrades a variety of small bioactive peptides.</text>
</comment>
<evidence type="ECO:0000313" key="11">
    <source>
        <dbReference type="Proteomes" id="UP000218172"/>
    </source>
</evidence>
<dbReference type="SUPFAM" id="SSF55486">
    <property type="entry name" value="Metalloproteases ('zincins'), catalytic domain"/>
    <property type="match status" value="1"/>
</dbReference>